<feature type="domain" description="DSP-PTPase phosphatase fused to NAD+ Kinase" evidence="1">
    <location>
        <begin position="58"/>
        <end position="169"/>
    </location>
</feature>
<name>A0A5A9YY24_9RHOB</name>
<reference evidence="2 3" key="1">
    <citation type="submission" date="2019-07" db="EMBL/GenBank/DDBJ databases">
        <title>Aquicoccus porphyridii gen. nov., sp. nov., isolated from a small marine red alga, Porphyridium marinum.</title>
        <authorList>
            <person name="Liu L."/>
        </authorList>
    </citation>
    <scope>NUCLEOTIDE SEQUENCE [LARGE SCALE GENOMIC DNA]</scope>
    <source>
        <strain evidence="2 3">L1 8-17</strain>
    </source>
</reference>
<dbReference type="InterPro" id="IPR055214">
    <property type="entry name" value="PTP-NADK"/>
</dbReference>
<proteinExistence type="predicted"/>
<evidence type="ECO:0000313" key="2">
    <source>
        <dbReference type="EMBL" id="KAA0909786.1"/>
    </source>
</evidence>
<dbReference type="SUPFAM" id="SSF52799">
    <property type="entry name" value="(Phosphotyrosine protein) phosphatases II"/>
    <property type="match status" value="1"/>
</dbReference>
<dbReference type="Pfam" id="PF22741">
    <property type="entry name" value="PTP-NADK"/>
    <property type="match status" value="1"/>
</dbReference>
<dbReference type="Proteomes" id="UP000325291">
    <property type="component" value="Unassembled WGS sequence"/>
</dbReference>
<dbReference type="InterPro" id="IPR029021">
    <property type="entry name" value="Prot-tyrosine_phosphatase-like"/>
</dbReference>
<evidence type="ECO:0000259" key="1">
    <source>
        <dbReference type="Pfam" id="PF22741"/>
    </source>
</evidence>
<accession>A0A5A9YY24</accession>
<dbReference type="EMBL" id="VINQ01000025">
    <property type="protein sequence ID" value="KAA0909786.1"/>
    <property type="molecule type" value="Genomic_DNA"/>
</dbReference>
<sequence>MTPIAKFHTWRRNLRDGLKVNTLATAEDRRKAHRYMLWIDHEILRIPWANFAQVAPGVYRSNQPTRARLERYAARGIKTILFLRATSPVPPYLFARENCAALGLTLVERSLSARSAPKRERLMDLIETFPTLEKPFLMHCKSGADRASLASVIWLLTQEGASIAQARKMLSPRFIHFKWTKTGILDYMLDTYEARTARAPIGFAEWVATEYDADALQAGFDNKVTPR</sequence>
<organism evidence="2 3">
    <name type="scientific">Aquicoccus porphyridii</name>
    <dbReference type="NCBI Taxonomy" id="1852029"/>
    <lineage>
        <taxon>Bacteria</taxon>
        <taxon>Pseudomonadati</taxon>
        <taxon>Pseudomonadota</taxon>
        <taxon>Alphaproteobacteria</taxon>
        <taxon>Rhodobacterales</taxon>
        <taxon>Paracoccaceae</taxon>
        <taxon>Aquicoccus</taxon>
    </lineage>
</organism>
<evidence type="ECO:0000313" key="3">
    <source>
        <dbReference type="Proteomes" id="UP000325291"/>
    </source>
</evidence>
<dbReference type="RefSeq" id="WP_111367820.1">
    <property type="nucleotide sequence ID" value="NZ_JASHJG010000063.1"/>
</dbReference>
<dbReference type="AlphaFoldDB" id="A0A5A9YY24"/>
<comment type="caution">
    <text evidence="2">The sequence shown here is derived from an EMBL/GenBank/DDBJ whole genome shotgun (WGS) entry which is preliminary data.</text>
</comment>
<keyword evidence="3" id="KW-1185">Reference proteome</keyword>
<gene>
    <name evidence="2" type="ORF">FLO80_20085</name>
</gene>
<dbReference type="Gene3D" id="3.90.190.10">
    <property type="entry name" value="Protein tyrosine phosphatase superfamily"/>
    <property type="match status" value="1"/>
</dbReference>
<protein>
    <submittedName>
        <fullName evidence="2">Protein tyrosine phosphatase</fullName>
    </submittedName>
</protein>